<feature type="region of interest" description="Disordered" evidence="1">
    <location>
        <begin position="166"/>
        <end position="187"/>
    </location>
</feature>
<evidence type="ECO:0000313" key="4">
    <source>
        <dbReference type="Proteomes" id="UP000006039"/>
    </source>
</evidence>
<reference evidence="2" key="2">
    <citation type="submission" date="2010-07" db="EMBL/GenBank/DDBJ databases">
        <authorList>
            <consortium name="The Broad Institute Genome Sequencing Platform"/>
            <consortium name="Broad Institute Genome Sequencing Center for Infectious Disease"/>
            <person name="Ma L.-J."/>
            <person name="Dead R."/>
            <person name="Young S."/>
            <person name="Zeng Q."/>
            <person name="Koehrsen M."/>
            <person name="Alvarado L."/>
            <person name="Berlin A."/>
            <person name="Chapman S.B."/>
            <person name="Chen Z."/>
            <person name="Freedman E."/>
            <person name="Gellesch M."/>
            <person name="Goldberg J."/>
            <person name="Griggs A."/>
            <person name="Gujja S."/>
            <person name="Heilman E.R."/>
            <person name="Heiman D."/>
            <person name="Hepburn T."/>
            <person name="Howarth C."/>
            <person name="Jen D."/>
            <person name="Larson L."/>
            <person name="Mehta T."/>
            <person name="Neiman D."/>
            <person name="Pearson M."/>
            <person name="Roberts A."/>
            <person name="Saif S."/>
            <person name="Shea T."/>
            <person name="Shenoy N."/>
            <person name="Sisk P."/>
            <person name="Stolte C."/>
            <person name="Sykes S."/>
            <person name="Walk T."/>
            <person name="White J."/>
            <person name="Yandava C."/>
            <person name="Haas B."/>
            <person name="Nusbaum C."/>
            <person name="Birren B."/>
        </authorList>
    </citation>
    <scope>NUCLEOTIDE SEQUENCE</scope>
    <source>
        <strain evidence="2">R3-111a-1</strain>
    </source>
</reference>
<evidence type="ECO:0000313" key="3">
    <source>
        <dbReference type="EnsemblFungi" id="EJT79668"/>
    </source>
</evidence>
<dbReference type="EnsemblFungi" id="EJT79668">
    <property type="protein sequence ID" value="EJT79668"/>
    <property type="gene ID" value="GGTG_04752"/>
</dbReference>
<organism evidence="2">
    <name type="scientific">Gaeumannomyces tritici (strain R3-111a-1)</name>
    <name type="common">Wheat and barley take-all root rot fungus</name>
    <name type="synonym">Gaeumannomyces graminis var. tritici</name>
    <dbReference type="NCBI Taxonomy" id="644352"/>
    <lineage>
        <taxon>Eukaryota</taxon>
        <taxon>Fungi</taxon>
        <taxon>Dikarya</taxon>
        <taxon>Ascomycota</taxon>
        <taxon>Pezizomycotina</taxon>
        <taxon>Sordariomycetes</taxon>
        <taxon>Sordariomycetidae</taxon>
        <taxon>Magnaporthales</taxon>
        <taxon>Magnaporthaceae</taxon>
        <taxon>Gaeumannomyces</taxon>
    </lineage>
</organism>
<dbReference type="GeneID" id="20345210"/>
<protein>
    <submittedName>
        <fullName evidence="2 3">Uncharacterized protein</fullName>
    </submittedName>
</protein>
<dbReference type="STRING" id="644352.J3NU03"/>
<name>J3NU03_GAET3</name>
<reference evidence="3" key="5">
    <citation type="submission" date="2018-04" db="UniProtKB">
        <authorList>
            <consortium name="EnsemblFungi"/>
        </authorList>
    </citation>
    <scope>IDENTIFICATION</scope>
    <source>
        <strain evidence="3">R3-111a-1</strain>
    </source>
</reference>
<reference evidence="4" key="1">
    <citation type="submission" date="2010-07" db="EMBL/GenBank/DDBJ databases">
        <title>The genome sequence of Gaeumannomyces graminis var. tritici strain R3-111a-1.</title>
        <authorList>
            <consortium name="The Broad Institute Genome Sequencing Platform"/>
            <person name="Ma L.-J."/>
            <person name="Dead R."/>
            <person name="Young S."/>
            <person name="Zeng Q."/>
            <person name="Koehrsen M."/>
            <person name="Alvarado L."/>
            <person name="Berlin A."/>
            <person name="Chapman S.B."/>
            <person name="Chen Z."/>
            <person name="Freedman E."/>
            <person name="Gellesch M."/>
            <person name="Goldberg J."/>
            <person name="Griggs A."/>
            <person name="Gujja S."/>
            <person name="Heilman E.R."/>
            <person name="Heiman D."/>
            <person name="Hepburn T."/>
            <person name="Howarth C."/>
            <person name="Jen D."/>
            <person name="Larson L."/>
            <person name="Mehta T."/>
            <person name="Neiman D."/>
            <person name="Pearson M."/>
            <person name="Roberts A."/>
            <person name="Saif S."/>
            <person name="Shea T."/>
            <person name="Shenoy N."/>
            <person name="Sisk P."/>
            <person name="Stolte C."/>
            <person name="Sykes S."/>
            <person name="Walk T."/>
            <person name="White J."/>
            <person name="Yandava C."/>
            <person name="Haas B."/>
            <person name="Nusbaum C."/>
            <person name="Birren B."/>
        </authorList>
    </citation>
    <scope>NUCLEOTIDE SEQUENCE [LARGE SCALE GENOMIC DNA]</scope>
    <source>
        <strain evidence="4">R3-111a-1</strain>
    </source>
</reference>
<reference evidence="3" key="4">
    <citation type="journal article" date="2015" name="G3 (Bethesda)">
        <title>Genome sequences of three phytopathogenic species of the Magnaporthaceae family of fungi.</title>
        <authorList>
            <person name="Okagaki L.H."/>
            <person name="Nunes C.C."/>
            <person name="Sailsbery J."/>
            <person name="Clay B."/>
            <person name="Brown D."/>
            <person name="John T."/>
            <person name="Oh Y."/>
            <person name="Young N."/>
            <person name="Fitzgerald M."/>
            <person name="Haas B.J."/>
            <person name="Zeng Q."/>
            <person name="Young S."/>
            <person name="Adiconis X."/>
            <person name="Fan L."/>
            <person name="Levin J.Z."/>
            <person name="Mitchell T.K."/>
            <person name="Okubara P.A."/>
            <person name="Farman M.L."/>
            <person name="Kohn L.M."/>
            <person name="Birren B."/>
            <person name="Ma L.-J."/>
            <person name="Dean R.A."/>
        </authorList>
    </citation>
    <scope>NUCLEOTIDE SEQUENCE</scope>
    <source>
        <strain evidence="3">R3-111a-1</strain>
    </source>
</reference>
<accession>J3NU03</accession>
<keyword evidence="4" id="KW-1185">Reference proteome</keyword>
<dbReference type="Proteomes" id="UP000006039">
    <property type="component" value="Unassembled WGS sequence"/>
</dbReference>
<dbReference type="VEuPathDB" id="FungiDB:GGTG_04752"/>
<dbReference type="HOGENOM" id="CLU_1209886_0_0_1"/>
<sequence length="229" mass="26658">MIRLIAVGIVSINFDDHCLHQSLPKIEELAPYRHLVEAVNRVLRWTEELAPYRHLVEAANCILRWTEERPPHMFPKVHKLFIRLGGFPNGTRVLIDYLMVEAVNCVFRWTEERPPHMFPKVHKLFIRLGGFPNGTRVLIDYLMVEARSAWKAAEIESHWRKANGLEGVTPETESPGREGVGRSPASIFPPPVFTQKKPKQRDFDFNSSNLVDLYQLLNSPYRDWVDMRY</sequence>
<proteinExistence type="predicted"/>
<reference evidence="2" key="3">
    <citation type="submission" date="2010-09" db="EMBL/GenBank/DDBJ databases">
        <title>Annotation of Gaeumannomyces graminis var. tritici R3-111a-1.</title>
        <authorList>
            <consortium name="The Broad Institute Genome Sequencing Platform"/>
            <person name="Ma L.-J."/>
            <person name="Dead R."/>
            <person name="Young S.K."/>
            <person name="Zeng Q."/>
            <person name="Gargeya S."/>
            <person name="Fitzgerald M."/>
            <person name="Haas B."/>
            <person name="Abouelleil A."/>
            <person name="Alvarado L."/>
            <person name="Arachchi H.M."/>
            <person name="Berlin A."/>
            <person name="Brown A."/>
            <person name="Chapman S.B."/>
            <person name="Chen Z."/>
            <person name="Dunbar C."/>
            <person name="Freedman E."/>
            <person name="Gearin G."/>
            <person name="Gellesch M."/>
            <person name="Goldberg J."/>
            <person name="Griggs A."/>
            <person name="Gujja S."/>
            <person name="Heiman D."/>
            <person name="Howarth C."/>
            <person name="Larson L."/>
            <person name="Lui A."/>
            <person name="MacDonald P.J.P."/>
            <person name="Mehta T."/>
            <person name="Montmayeur A."/>
            <person name="Murphy C."/>
            <person name="Neiman D."/>
            <person name="Pearson M."/>
            <person name="Priest M."/>
            <person name="Roberts A."/>
            <person name="Saif S."/>
            <person name="Shea T."/>
            <person name="Shenoy N."/>
            <person name="Sisk P."/>
            <person name="Stolte C."/>
            <person name="Sykes S."/>
            <person name="Yandava C."/>
            <person name="Wortman J."/>
            <person name="Nusbaum C."/>
            <person name="Birren B."/>
        </authorList>
    </citation>
    <scope>NUCLEOTIDE SEQUENCE</scope>
    <source>
        <strain evidence="2">R3-111a-1</strain>
    </source>
</reference>
<dbReference type="RefSeq" id="XP_009220813.1">
    <property type="nucleotide sequence ID" value="XM_009222549.1"/>
</dbReference>
<gene>
    <name evidence="3" type="primary">20345210</name>
    <name evidence="2" type="ORF">GGTG_04752</name>
</gene>
<evidence type="ECO:0000313" key="2">
    <source>
        <dbReference type="EMBL" id="EJT79668.1"/>
    </source>
</evidence>
<evidence type="ECO:0000256" key="1">
    <source>
        <dbReference type="SAM" id="MobiDB-lite"/>
    </source>
</evidence>
<dbReference type="AlphaFoldDB" id="J3NU03"/>
<dbReference type="EMBL" id="GL385396">
    <property type="protein sequence ID" value="EJT79668.1"/>
    <property type="molecule type" value="Genomic_DNA"/>
</dbReference>